<dbReference type="Proteomes" id="UP000315434">
    <property type="component" value="Unassembled WGS sequence"/>
</dbReference>
<dbReference type="RefSeq" id="WP_142839860.1">
    <property type="nucleotide sequence ID" value="NZ_SGNY01000001.1"/>
</dbReference>
<accession>A0A546XQK6</accession>
<comment type="caution">
    <text evidence="1">The sequence shown here is derived from an EMBL/GenBank/DDBJ whole genome shotgun (WGS) entry which is preliminary data.</text>
</comment>
<evidence type="ECO:0000313" key="1">
    <source>
        <dbReference type="EMBL" id="TRB03032.1"/>
    </source>
</evidence>
<proteinExistence type="predicted"/>
<gene>
    <name evidence="1" type="ORF">EXN68_05150</name>
</gene>
<organism evidence="1 2">
    <name type="scientific">Rhizobium rhizogenes</name>
    <name type="common">Agrobacterium rhizogenes</name>
    <dbReference type="NCBI Taxonomy" id="359"/>
    <lineage>
        <taxon>Bacteria</taxon>
        <taxon>Pseudomonadati</taxon>
        <taxon>Pseudomonadota</taxon>
        <taxon>Alphaproteobacteria</taxon>
        <taxon>Hyphomicrobiales</taxon>
        <taxon>Rhizobiaceae</taxon>
        <taxon>Rhizobium/Agrobacterium group</taxon>
        <taxon>Rhizobium</taxon>
    </lineage>
</organism>
<sequence length="159" mass="17097">MAVFKFGLAAVIVAFSTLPSFSQDLKISIRAAGYSEADVRAALTVFRNACRPLGTEFWDDVEEVTVNIQKEVADHRLARGWDTSFQLALKYAENPKRGPSFASGTGVLAGHTLHYSLGGGRTPGYLASKRSSQYLCGLAISPNGEDVFQSVPALDILAN</sequence>
<dbReference type="OrthoDB" id="8420111at2"/>
<dbReference type="EMBL" id="SGNY01000001">
    <property type="protein sequence ID" value="TRB03032.1"/>
    <property type="molecule type" value="Genomic_DNA"/>
</dbReference>
<protein>
    <submittedName>
        <fullName evidence="1">Uncharacterized protein</fullName>
    </submittedName>
</protein>
<evidence type="ECO:0000313" key="2">
    <source>
        <dbReference type="Proteomes" id="UP000315434"/>
    </source>
</evidence>
<dbReference type="AlphaFoldDB" id="A0A546XQK6"/>
<name>A0A546XQK6_RHIRH</name>
<reference evidence="1 2" key="1">
    <citation type="journal article" date="2019" name="Appl. Microbiol. Biotechnol.">
        <title>Differential efficiency of wild type rhizogenic strains for rol gene transformation of plants.</title>
        <authorList>
            <person name="Desmet S."/>
            <person name="De Keyser E."/>
            <person name="Van Vaerenbergh J."/>
            <person name="Baeyen S."/>
            <person name="Van Huylenbroeck J."/>
            <person name="Geelen D."/>
            <person name="Dhooghe E."/>
        </authorList>
    </citation>
    <scope>NUCLEOTIDE SEQUENCE [LARGE SCALE GENOMIC DNA]</scope>
    <source>
        <strain evidence="1 2">GBBC3284</strain>
    </source>
</reference>